<comment type="cofactor">
    <cofactor evidence="21">
        <name>Mg(2+)</name>
        <dbReference type="ChEBI" id="CHEBI:18420"/>
    </cofactor>
    <cofactor evidence="21">
        <name>Mn(2+)</name>
        <dbReference type="ChEBI" id="CHEBI:29035"/>
    </cofactor>
    <text evidence="21">Binds 2 magnesium or manganese ions per subunit.</text>
</comment>
<evidence type="ECO:0000313" key="25">
    <source>
        <dbReference type="Proteomes" id="UP000321580"/>
    </source>
</evidence>
<comment type="similarity">
    <text evidence="5 18">Belongs to the D-alanine--D-alanine ligase family.</text>
</comment>
<dbReference type="UniPathway" id="UPA00219"/>
<evidence type="ECO:0000256" key="7">
    <source>
        <dbReference type="ARBA" id="ARBA00022598"/>
    </source>
</evidence>
<dbReference type="InterPro" id="IPR011127">
    <property type="entry name" value="Dala_Dala_lig_N"/>
</dbReference>
<dbReference type="HAMAP" id="MF_00047">
    <property type="entry name" value="Dala_Dala_lig"/>
    <property type="match status" value="1"/>
</dbReference>
<evidence type="ECO:0000256" key="9">
    <source>
        <dbReference type="ARBA" id="ARBA00022741"/>
    </source>
</evidence>
<dbReference type="Gene3D" id="3.30.470.20">
    <property type="entry name" value="ATP-grasp fold, B domain"/>
    <property type="match status" value="1"/>
</dbReference>
<keyword evidence="14 21" id="KW-0464">Manganese</keyword>
<sequence>MPHKTLTVKRVAVICGGKSPEHEISVRSAKNILAAMPREEYEVLLIGVDFNGAWRLIDEGRLGRFVEEQGDLLALVPAGPDGPLLNLATGRALPAIDAVFLILHGPNGEDGITQGALRLLGLPFVGPDVLGSAVAMDKDVAKRLLSAAGLNVARGRVLHAHEQRPAYAEVMAELGSPIFVKPANMGSSVGVHKVNNEEQFATALEDAFQYDKKVIVEEMITGRELECAVMGNTFPEVTDIGEIITPDAYTFDAKYEDEHTAQLLVPTQVTEEERSRLQETARRAYQALETEVMARVDMFLTPAGEIYVNEINTLPGFTNISMYPQLWGDAGIGYTALIRKLLDLAIARYDQRKKLKTTWRA</sequence>
<evidence type="ECO:0000256" key="22">
    <source>
        <dbReference type="PROSITE-ProRule" id="PRU00409"/>
    </source>
</evidence>
<dbReference type="AlphaFoldDB" id="A0A5C6RHN4"/>
<keyword evidence="13 18" id="KW-0573">Peptidoglycan synthesis</keyword>
<dbReference type="PANTHER" id="PTHR23132">
    <property type="entry name" value="D-ALANINE--D-ALANINE LIGASE"/>
    <property type="match status" value="1"/>
</dbReference>
<evidence type="ECO:0000256" key="1">
    <source>
        <dbReference type="ARBA" id="ARBA00001936"/>
    </source>
</evidence>
<dbReference type="SUPFAM" id="SSF56059">
    <property type="entry name" value="Glutathione synthetase ATP-binding domain-like"/>
    <property type="match status" value="1"/>
</dbReference>
<dbReference type="NCBIfam" id="NF002528">
    <property type="entry name" value="PRK01966.1-4"/>
    <property type="match status" value="1"/>
</dbReference>
<evidence type="ECO:0000256" key="10">
    <source>
        <dbReference type="ARBA" id="ARBA00022840"/>
    </source>
</evidence>
<evidence type="ECO:0000259" key="23">
    <source>
        <dbReference type="PROSITE" id="PS50975"/>
    </source>
</evidence>
<evidence type="ECO:0000256" key="6">
    <source>
        <dbReference type="ARBA" id="ARBA00022490"/>
    </source>
</evidence>
<dbReference type="OrthoDB" id="9813261at2"/>
<keyword evidence="15 18" id="KW-0961">Cell wall biogenesis/degradation</keyword>
<dbReference type="Proteomes" id="UP000321580">
    <property type="component" value="Unassembled WGS sequence"/>
</dbReference>
<feature type="domain" description="ATP-grasp" evidence="23">
    <location>
        <begin position="142"/>
        <end position="343"/>
    </location>
</feature>
<accession>A0A5C6RHN4</accession>
<dbReference type="SUPFAM" id="SSF52440">
    <property type="entry name" value="PreATP-grasp domain"/>
    <property type="match status" value="1"/>
</dbReference>
<keyword evidence="7 18" id="KW-0436">Ligase</keyword>
<keyword evidence="25" id="KW-1185">Reference proteome</keyword>
<evidence type="ECO:0000256" key="20">
    <source>
        <dbReference type="PIRSR" id="PIRSR039102-2"/>
    </source>
</evidence>
<feature type="binding site" evidence="20">
    <location>
        <begin position="187"/>
        <end position="188"/>
    </location>
    <ligand>
        <name>ATP</name>
        <dbReference type="ChEBI" id="CHEBI:30616"/>
    </ligand>
</feature>
<evidence type="ECO:0000256" key="15">
    <source>
        <dbReference type="ARBA" id="ARBA00023316"/>
    </source>
</evidence>
<evidence type="ECO:0000256" key="4">
    <source>
        <dbReference type="ARBA" id="ARBA00004752"/>
    </source>
</evidence>
<dbReference type="Pfam" id="PF01820">
    <property type="entry name" value="Dala_Dala_lig_N"/>
    <property type="match status" value="1"/>
</dbReference>
<dbReference type="GO" id="GO:0009252">
    <property type="term" value="P:peptidoglycan biosynthetic process"/>
    <property type="evidence" value="ECO:0007669"/>
    <property type="project" value="UniProtKB-UniRule"/>
</dbReference>
<proteinExistence type="inferred from homology"/>
<dbReference type="GO" id="GO:0008360">
    <property type="term" value="P:regulation of cell shape"/>
    <property type="evidence" value="ECO:0007669"/>
    <property type="project" value="UniProtKB-KW"/>
</dbReference>
<keyword evidence="12 18" id="KW-0133">Cell shape</keyword>
<evidence type="ECO:0000256" key="12">
    <source>
        <dbReference type="ARBA" id="ARBA00022960"/>
    </source>
</evidence>
<dbReference type="PROSITE" id="PS50975">
    <property type="entry name" value="ATP_GRASP"/>
    <property type="match status" value="1"/>
</dbReference>
<feature type="binding site" evidence="21">
    <location>
        <position position="297"/>
    </location>
    <ligand>
        <name>Mg(2+)</name>
        <dbReference type="ChEBI" id="CHEBI:18420"/>
        <label>1</label>
    </ligand>
</feature>
<comment type="function">
    <text evidence="2 18">Cell wall formation.</text>
</comment>
<keyword evidence="8 21" id="KW-0479">Metal-binding</keyword>
<dbReference type="NCBIfam" id="NF002378">
    <property type="entry name" value="PRK01372.1"/>
    <property type="match status" value="1"/>
</dbReference>
<feature type="binding site" evidence="21">
    <location>
        <position position="310"/>
    </location>
    <ligand>
        <name>Mg(2+)</name>
        <dbReference type="ChEBI" id="CHEBI:18420"/>
        <label>1</label>
    </ligand>
</feature>
<dbReference type="EMBL" id="VOOR01000059">
    <property type="protein sequence ID" value="TXB61449.1"/>
    <property type="molecule type" value="Genomic_DNA"/>
</dbReference>
<evidence type="ECO:0000256" key="18">
    <source>
        <dbReference type="HAMAP-Rule" id="MF_00047"/>
    </source>
</evidence>
<dbReference type="FunFam" id="3.30.470.20:FF:000008">
    <property type="entry name" value="D-alanine--D-alanine ligase"/>
    <property type="match status" value="1"/>
</dbReference>
<dbReference type="PIRSF" id="PIRSF039102">
    <property type="entry name" value="Ddl/VanB"/>
    <property type="match status" value="1"/>
</dbReference>
<keyword evidence="6 18" id="KW-0963">Cytoplasm</keyword>
<dbReference type="NCBIfam" id="TIGR01205">
    <property type="entry name" value="D_ala_D_alaTIGR"/>
    <property type="match status" value="1"/>
</dbReference>
<evidence type="ECO:0000256" key="14">
    <source>
        <dbReference type="ARBA" id="ARBA00023211"/>
    </source>
</evidence>
<dbReference type="InterPro" id="IPR005905">
    <property type="entry name" value="D_ala_D_ala"/>
</dbReference>
<comment type="subcellular location">
    <subcellularLocation>
        <location evidence="3 18">Cytoplasm</location>
    </subcellularLocation>
</comment>
<gene>
    <name evidence="18" type="primary">ddl</name>
    <name evidence="24" type="ORF">FRY97_19110</name>
</gene>
<feature type="binding site" evidence="20">
    <location>
        <begin position="179"/>
        <end position="181"/>
    </location>
    <ligand>
        <name>ATP</name>
        <dbReference type="ChEBI" id="CHEBI:30616"/>
    </ligand>
</feature>
<keyword evidence="9 20" id="KW-0547">Nucleotide-binding</keyword>
<dbReference type="FunFam" id="3.30.1490.20:FF:000007">
    <property type="entry name" value="D-alanine--D-alanine ligase"/>
    <property type="match status" value="1"/>
</dbReference>
<comment type="catalytic activity">
    <reaction evidence="16 18">
        <text>2 D-alanine + ATP = D-alanyl-D-alanine + ADP + phosphate + H(+)</text>
        <dbReference type="Rhea" id="RHEA:11224"/>
        <dbReference type="ChEBI" id="CHEBI:15378"/>
        <dbReference type="ChEBI" id="CHEBI:30616"/>
        <dbReference type="ChEBI" id="CHEBI:43474"/>
        <dbReference type="ChEBI" id="CHEBI:57416"/>
        <dbReference type="ChEBI" id="CHEBI:57822"/>
        <dbReference type="ChEBI" id="CHEBI:456216"/>
        <dbReference type="EC" id="6.3.2.4"/>
    </reaction>
</comment>
<feature type="active site" evidence="19">
    <location>
        <position position="321"/>
    </location>
</feature>
<evidence type="ECO:0000256" key="21">
    <source>
        <dbReference type="PIRSR" id="PIRSR039102-3"/>
    </source>
</evidence>
<dbReference type="InterPro" id="IPR000291">
    <property type="entry name" value="D-Ala_lig_Van_CS"/>
</dbReference>
<dbReference type="GO" id="GO:0005524">
    <property type="term" value="F:ATP binding"/>
    <property type="evidence" value="ECO:0007669"/>
    <property type="project" value="UniProtKB-UniRule"/>
</dbReference>
<protein>
    <recommendedName>
        <fullName evidence="18">D-alanine--D-alanine ligase</fullName>
        <ecNumber evidence="18">6.3.2.4</ecNumber>
    </recommendedName>
    <alternativeName>
        <fullName evidence="18">D-Ala-D-Ala ligase</fullName>
    </alternativeName>
    <alternativeName>
        <fullName evidence="18">D-alanylalanine synthetase</fullName>
    </alternativeName>
</protein>
<feature type="active site" evidence="19">
    <location>
        <position position="187"/>
    </location>
</feature>
<dbReference type="InterPro" id="IPR016185">
    <property type="entry name" value="PreATP-grasp_dom_sf"/>
</dbReference>
<evidence type="ECO:0000256" key="19">
    <source>
        <dbReference type="PIRSR" id="PIRSR039102-1"/>
    </source>
</evidence>
<dbReference type="GO" id="GO:0005829">
    <property type="term" value="C:cytosol"/>
    <property type="evidence" value="ECO:0007669"/>
    <property type="project" value="TreeGrafter"/>
</dbReference>
<dbReference type="GO" id="GO:0046872">
    <property type="term" value="F:metal ion binding"/>
    <property type="evidence" value="ECO:0007669"/>
    <property type="project" value="UniProtKB-KW"/>
</dbReference>
<evidence type="ECO:0000256" key="5">
    <source>
        <dbReference type="ARBA" id="ARBA00010871"/>
    </source>
</evidence>
<comment type="cofactor">
    <cofactor evidence="1">
        <name>Mn(2+)</name>
        <dbReference type="ChEBI" id="CHEBI:29035"/>
    </cofactor>
</comment>
<evidence type="ECO:0000256" key="17">
    <source>
        <dbReference type="ARBA" id="ARBA00060592"/>
    </source>
</evidence>
<reference evidence="24 25" key="1">
    <citation type="submission" date="2019-08" db="EMBL/GenBank/DDBJ databases">
        <title>Genome of Phaeodactylibacter luteus.</title>
        <authorList>
            <person name="Bowman J.P."/>
        </authorList>
    </citation>
    <scope>NUCLEOTIDE SEQUENCE [LARGE SCALE GENOMIC DNA]</scope>
    <source>
        <strain evidence="24 25">KCTC 42180</strain>
    </source>
</reference>
<dbReference type="InterPro" id="IPR011761">
    <property type="entry name" value="ATP-grasp"/>
</dbReference>
<feature type="binding site" evidence="21">
    <location>
        <position position="310"/>
    </location>
    <ligand>
        <name>Mg(2+)</name>
        <dbReference type="ChEBI" id="CHEBI:18420"/>
        <label>2</label>
    </ligand>
</feature>
<comment type="pathway">
    <text evidence="17">Glycan biosynthesis.</text>
</comment>
<dbReference type="InterPro" id="IPR013815">
    <property type="entry name" value="ATP_grasp_subdomain_1"/>
</dbReference>
<dbReference type="Gene3D" id="3.40.50.20">
    <property type="match status" value="1"/>
</dbReference>
<dbReference type="GO" id="GO:0008716">
    <property type="term" value="F:D-alanine-D-alanine ligase activity"/>
    <property type="evidence" value="ECO:0007669"/>
    <property type="project" value="UniProtKB-UniRule"/>
</dbReference>
<evidence type="ECO:0000256" key="2">
    <source>
        <dbReference type="ARBA" id="ARBA00003921"/>
    </source>
</evidence>
<comment type="pathway">
    <text evidence="4 18">Cell wall biogenesis; peptidoglycan biosynthesis.</text>
</comment>
<evidence type="ECO:0000256" key="8">
    <source>
        <dbReference type="ARBA" id="ARBA00022723"/>
    </source>
</evidence>
<organism evidence="24 25">
    <name type="scientific">Phaeodactylibacter luteus</name>
    <dbReference type="NCBI Taxonomy" id="1564516"/>
    <lineage>
        <taxon>Bacteria</taxon>
        <taxon>Pseudomonadati</taxon>
        <taxon>Bacteroidota</taxon>
        <taxon>Saprospiria</taxon>
        <taxon>Saprospirales</taxon>
        <taxon>Haliscomenobacteraceae</taxon>
        <taxon>Phaeodactylibacter</taxon>
    </lineage>
</organism>
<evidence type="ECO:0000256" key="16">
    <source>
        <dbReference type="ARBA" id="ARBA00047614"/>
    </source>
</evidence>
<dbReference type="EC" id="6.3.2.4" evidence="18"/>
<evidence type="ECO:0000256" key="11">
    <source>
        <dbReference type="ARBA" id="ARBA00022842"/>
    </source>
</evidence>
<name>A0A5C6RHN4_9BACT</name>
<feature type="binding site" evidence="20">
    <location>
        <begin position="217"/>
        <end position="224"/>
    </location>
    <ligand>
        <name>ATP</name>
        <dbReference type="ChEBI" id="CHEBI:30616"/>
    </ligand>
</feature>
<dbReference type="Gene3D" id="3.30.1490.20">
    <property type="entry name" value="ATP-grasp fold, A domain"/>
    <property type="match status" value="1"/>
</dbReference>
<dbReference type="PROSITE" id="PS00843">
    <property type="entry name" value="DALA_DALA_LIGASE_1"/>
    <property type="match status" value="1"/>
</dbReference>
<dbReference type="GO" id="GO:0071555">
    <property type="term" value="P:cell wall organization"/>
    <property type="evidence" value="ECO:0007669"/>
    <property type="project" value="UniProtKB-KW"/>
</dbReference>
<evidence type="ECO:0000256" key="13">
    <source>
        <dbReference type="ARBA" id="ARBA00022984"/>
    </source>
</evidence>
<evidence type="ECO:0000313" key="24">
    <source>
        <dbReference type="EMBL" id="TXB61449.1"/>
    </source>
</evidence>
<keyword evidence="10 22" id="KW-0067">ATP-binding</keyword>
<comment type="caution">
    <text evidence="24">The sequence shown here is derived from an EMBL/GenBank/DDBJ whole genome shotgun (WGS) entry which is preliminary data.</text>
</comment>
<dbReference type="PROSITE" id="PS00844">
    <property type="entry name" value="DALA_DALA_LIGASE_2"/>
    <property type="match status" value="1"/>
</dbReference>
<dbReference type="PANTHER" id="PTHR23132:SF25">
    <property type="entry name" value="D-ALANINE--D-ALANINE LIGASE A"/>
    <property type="match status" value="1"/>
</dbReference>
<feature type="binding site" evidence="20">
    <location>
        <begin position="309"/>
        <end position="310"/>
    </location>
    <ligand>
        <name>ATP</name>
        <dbReference type="ChEBI" id="CHEBI:30616"/>
    </ligand>
</feature>
<feature type="binding site" evidence="21">
    <location>
        <position position="312"/>
    </location>
    <ligand>
        <name>Mg(2+)</name>
        <dbReference type="ChEBI" id="CHEBI:18420"/>
        <label>2</label>
    </ligand>
</feature>
<dbReference type="InterPro" id="IPR011095">
    <property type="entry name" value="Dala_Dala_lig_C"/>
</dbReference>
<dbReference type="Pfam" id="PF07478">
    <property type="entry name" value="Dala_Dala_lig_C"/>
    <property type="match status" value="1"/>
</dbReference>
<evidence type="ECO:0000256" key="3">
    <source>
        <dbReference type="ARBA" id="ARBA00004496"/>
    </source>
</evidence>
<feature type="active site" evidence="19">
    <location>
        <position position="21"/>
    </location>
</feature>
<keyword evidence="11 21" id="KW-0460">Magnesium</keyword>
<feature type="binding site" evidence="20">
    <location>
        <position position="138"/>
    </location>
    <ligand>
        <name>ATP</name>
        <dbReference type="ChEBI" id="CHEBI:30616"/>
    </ligand>
</feature>